<evidence type="ECO:0000256" key="1">
    <source>
        <dbReference type="SAM" id="SignalP"/>
    </source>
</evidence>
<sequence>MRKLTAILLGAAILFTGAAPVRAGGTAVQRTPPAAATAYLTDGDGNTQRIAGQLVEGPTGGGQAGEQTYAFLLELRGPGEASSTQSFEDDYGASRVYLHLTYKNTGSSFLLTSVSGYYELQDSGVEVTSTALHYACASTDTVQTGVQRPSGAFCYATAFTEAVAGQGYVGAAWTLNYYTDPEHHWSYTCEMRLLDTMSPPW</sequence>
<organism evidence="2">
    <name type="scientific">uncultured Anaerotruncus sp</name>
    <dbReference type="NCBI Taxonomy" id="905011"/>
    <lineage>
        <taxon>Bacteria</taxon>
        <taxon>Bacillati</taxon>
        <taxon>Bacillota</taxon>
        <taxon>Clostridia</taxon>
        <taxon>Eubacteriales</taxon>
        <taxon>Oscillospiraceae</taxon>
        <taxon>Anaerotruncus</taxon>
        <taxon>environmental samples</taxon>
    </lineage>
</organism>
<protein>
    <recommendedName>
        <fullName evidence="3">DUF4352 domain-containing protein</fullName>
    </recommendedName>
</protein>
<dbReference type="AlphaFoldDB" id="A0A1C6J6S8"/>
<gene>
    <name evidence="2" type="ORF">SAMEA3545359_01962</name>
</gene>
<evidence type="ECO:0000313" key="2">
    <source>
        <dbReference type="EMBL" id="SCJ77823.1"/>
    </source>
</evidence>
<reference evidence="2" key="1">
    <citation type="submission" date="2015-09" db="EMBL/GenBank/DDBJ databases">
        <authorList>
            <consortium name="Pathogen Informatics"/>
        </authorList>
    </citation>
    <scope>NUCLEOTIDE SEQUENCE</scope>
    <source>
        <strain evidence="2">2789STDY5834896</strain>
    </source>
</reference>
<proteinExistence type="predicted"/>
<feature type="signal peptide" evidence="1">
    <location>
        <begin position="1"/>
        <end position="23"/>
    </location>
</feature>
<accession>A0A1C6J6S8</accession>
<keyword evidence="1" id="KW-0732">Signal</keyword>
<evidence type="ECO:0008006" key="3">
    <source>
        <dbReference type="Google" id="ProtNLM"/>
    </source>
</evidence>
<feature type="chain" id="PRO_5008737641" description="DUF4352 domain-containing protein" evidence="1">
    <location>
        <begin position="24"/>
        <end position="201"/>
    </location>
</feature>
<dbReference type="EMBL" id="FMHG01000001">
    <property type="protein sequence ID" value="SCJ77823.1"/>
    <property type="molecule type" value="Genomic_DNA"/>
</dbReference>
<name>A0A1C6J6S8_9FIRM</name>